<name>A0A1I3G016_9BURK</name>
<organism evidence="3 4">
    <name type="scientific">Paraburkholderia megapolitana</name>
    <dbReference type="NCBI Taxonomy" id="420953"/>
    <lineage>
        <taxon>Bacteria</taxon>
        <taxon>Pseudomonadati</taxon>
        <taxon>Pseudomonadota</taxon>
        <taxon>Betaproteobacteria</taxon>
        <taxon>Burkholderiales</taxon>
        <taxon>Burkholderiaceae</taxon>
        <taxon>Paraburkholderia</taxon>
    </lineage>
</organism>
<evidence type="ECO:0000259" key="2">
    <source>
        <dbReference type="Pfam" id="PF03795"/>
    </source>
</evidence>
<proteinExistence type="inferred from homology"/>
<evidence type="ECO:0000313" key="3">
    <source>
        <dbReference type="EMBL" id="SFI16815.1"/>
    </source>
</evidence>
<feature type="domain" description="YCII-related" evidence="2">
    <location>
        <begin position="1"/>
        <end position="82"/>
    </location>
</feature>
<dbReference type="PANTHER" id="PTHR37828:SF1">
    <property type="entry name" value="YCII-RELATED DOMAIN-CONTAINING PROTEIN"/>
    <property type="match status" value="1"/>
</dbReference>
<dbReference type="InterPro" id="IPR005545">
    <property type="entry name" value="YCII"/>
</dbReference>
<sequence length="96" mass="10477">MYVIEITYTVPLERVDDALEAHRAFLAQHFEAGVFIAAGPKVPRNGGVIVAAGIERDKLDEILATDPFAQQQLARYDVTEFKATRLAAGLNLPLPA</sequence>
<evidence type="ECO:0000313" key="4">
    <source>
        <dbReference type="Proteomes" id="UP000199548"/>
    </source>
</evidence>
<dbReference type="Gene3D" id="3.30.70.1060">
    <property type="entry name" value="Dimeric alpha+beta barrel"/>
    <property type="match status" value="1"/>
</dbReference>
<dbReference type="RefSeq" id="WP_091009563.1">
    <property type="nucleotide sequence ID" value="NZ_CP041745.1"/>
</dbReference>
<accession>A0A1I3G016</accession>
<dbReference type="InterPro" id="IPR011008">
    <property type="entry name" value="Dimeric_a/b-barrel"/>
</dbReference>
<dbReference type="SUPFAM" id="SSF54909">
    <property type="entry name" value="Dimeric alpha+beta barrel"/>
    <property type="match status" value="1"/>
</dbReference>
<dbReference type="EMBL" id="FOQU01000002">
    <property type="protein sequence ID" value="SFI16815.1"/>
    <property type="molecule type" value="Genomic_DNA"/>
</dbReference>
<dbReference type="AlphaFoldDB" id="A0A1I3G016"/>
<protein>
    <submittedName>
        <fullName evidence="3">Uncharacterized conserved protein YciI, contains a putative active-site phosphohistidine</fullName>
    </submittedName>
</protein>
<keyword evidence="4" id="KW-1185">Reference proteome</keyword>
<gene>
    <name evidence="3" type="ORF">SAMN05192543_102219</name>
</gene>
<reference evidence="3 4" key="1">
    <citation type="submission" date="2016-10" db="EMBL/GenBank/DDBJ databases">
        <authorList>
            <person name="de Groot N.N."/>
        </authorList>
    </citation>
    <scope>NUCLEOTIDE SEQUENCE [LARGE SCALE GENOMIC DNA]</scope>
    <source>
        <strain evidence="3 4">LMG 23650</strain>
    </source>
</reference>
<dbReference type="Pfam" id="PF03795">
    <property type="entry name" value="YCII"/>
    <property type="match status" value="1"/>
</dbReference>
<dbReference type="PANTHER" id="PTHR37828">
    <property type="entry name" value="GSR2449 PROTEIN"/>
    <property type="match status" value="1"/>
</dbReference>
<comment type="similarity">
    <text evidence="1">Belongs to the YciI family.</text>
</comment>
<dbReference type="STRING" id="420953.SAMN05192543_102219"/>
<evidence type="ECO:0000256" key="1">
    <source>
        <dbReference type="ARBA" id="ARBA00007689"/>
    </source>
</evidence>
<dbReference type="Proteomes" id="UP000199548">
    <property type="component" value="Unassembled WGS sequence"/>
</dbReference>
<dbReference type="OrthoDB" id="9814407at2"/>